<evidence type="ECO:0000259" key="2">
    <source>
        <dbReference type="Pfam" id="PF18917"/>
    </source>
</evidence>
<dbReference type="InterPro" id="IPR043726">
    <property type="entry name" value="LiaI-LiaF-like_TM1"/>
</dbReference>
<feature type="domain" description="LiaI-LiaF-like transmembrane region" evidence="2">
    <location>
        <begin position="7"/>
        <end position="47"/>
    </location>
</feature>
<accession>A0A4Z0H184</accession>
<evidence type="ECO:0000313" key="4">
    <source>
        <dbReference type="Proteomes" id="UP000297982"/>
    </source>
</evidence>
<keyword evidence="1" id="KW-0472">Membrane</keyword>
<name>A0A4Z0H184_9BACI</name>
<dbReference type="STRING" id="192814.GCA_900166575_01088"/>
<feature type="transmembrane region" description="Helical" evidence="1">
    <location>
        <begin position="84"/>
        <end position="100"/>
    </location>
</feature>
<feature type="transmembrane region" description="Helical" evidence="1">
    <location>
        <begin position="32"/>
        <end position="52"/>
    </location>
</feature>
<feature type="transmembrane region" description="Helical" evidence="1">
    <location>
        <begin position="107"/>
        <end position="125"/>
    </location>
</feature>
<dbReference type="Proteomes" id="UP000297982">
    <property type="component" value="Unassembled WGS sequence"/>
</dbReference>
<reference evidence="3 4" key="1">
    <citation type="journal article" date="2003" name="Int. J. Syst. Evol. Microbiol.">
        <title>Halobacillus salinus sp. nov., isolated from a salt lake on the coast of the East Sea in Korea.</title>
        <authorList>
            <person name="Yoon J.H."/>
            <person name="Kang K.H."/>
            <person name="Park Y.H."/>
        </authorList>
    </citation>
    <scope>NUCLEOTIDE SEQUENCE [LARGE SCALE GENOMIC DNA]</scope>
    <source>
        <strain evidence="3 4">HSL-3</strain>
    </source>
</reference>
<dbReference type="AlphaFoldDB" id="A0A4Z0H184"/>
<dbReference type="EMBL" id="SRJC01000001">
    <property type="protein sequence ID" value="TGB04142.1"/>
    <property type="molecule type" value="Genomic_DNA"/>
</dbReference>
<gene>
    <name evidence="3" type="ORF">E4663_03810</name>
</gene>
<dbReference type="RefSeq" id="WP_135326730.1">
    <property type="nucleotide sequence ID" value="NZ_SRJC01000001.1"/>
</dbReference>
<proteinExistence type="predicted"/>
<feature type="transmembrane region" description="Helical" evidence="1">
    <location>
        <begin position="59"/>
        <end position="78"/>
    </location>
</feature>
<protein>
    <recommendedName>
        <fullName evidence="2">LiaI-LiaF-like transmembrane region domain-containing protein</fullName>
    </recommendedName>
</protein>
<keyword evidence="4" id="KW-1185">Reference proteome</keyword>
<dbReference type="Pfam" id="PF18917">
    <property type="entry name" value="LiaI-LiaF-like_TM1"/>
    <property type="match status" value="1"/>
</dbReference>
<organism evidence="3 4">
    <name type="scientific">Halobacillus salinus</name>
    <dbReference type="NCBI Taxonomy" id="192814"/>
    <lineage>
        <taxon>Bacteria</taxon>
        <taxon>Bacillati</taxon>
        <taxon>Bacillota</taxon>
        <taxon>Bacilli</taxon>
        <taxon>Bacillales</taxon>
        <taxon>Bacillaceae</taxon>
        <taxon>Halobacillus</taxon>
    </lineage>
</organism>
<keyword evidence="1" id="KW-1133">Transmembrane helix</keyword>
<feature type="transmembrane region" description="Helical" evidence="1">
    <location>
        <begin position="137"/>
        <end position="157"/>
    </location>
</feature>
<evidence type="ECO:0000313" key="3">
    <source>
        <dbReference type="EMBL" id="TGB04142.1"/>
    </source>
</evidence>
<comment type="caution">
    <text evidence="3">The sequence shown here is derived from an EMBL/GenBank/DDBJ whole genome shotgun (WGS) entry which is preliminary data.</text>
</comment>
<feature type="transmembrane region" description="Helical" evidence="1">
    <location>
        <begin position="7"/>
        <end position="26"/>
    </location>
</feature>
<keyword evidence="1" id="KW-0812">Transmembrane</keyword>
<sequence length="159" mass="18048">MKKQNSLVGFLLVGFGIYFLLRQLDLPGLSPYYAWPTLLIIVGVAILLHSYISNEYSNIFIGVLLLGLGIHFHAVSHFPFWTDHWGIYVLIVGIGFLLRYQKVKAGLIPALILIGIGAFALFTPYTPGWFRFLQDTVLFIKRFWPLALIGLGVYLVYKK</sequence>
<evidence type="ECO:0000256" key="1">
    <source>
        <dbReference type="SAM" id="Phobius"/>
    </source>
</evidence>